<protein>
    <submittedName>
        <fullName evidence="5">Polysaccharide deacetylase</fullName>
    </submittedName>
</protein>
<comment type="subcellular location">
    <subcellularLocation>
        <location evidence="1">Secreted</location>
    </subcellularLocation>
</comment>
<feature type="compositionally biased region" description="Low complexity" evidence="3">
    <location>
        <begin position="11"/>
        <end position="27"/>
    </location>
</feature>
<name>A0A3N6LX98_NATCH</name>
<sequence length="383" mass="42616">MNHESTRRRFVVTVGAGSVGATAGCTGRFSGRNSNATDPDGGEETVDGGNANDRGDDETNDRGDDGTSERGDDATTDSSDESEETEDVPSVDGGAVVFVYDDGPIEDYEQAFPVHQEFDAPASVGIVTEWIGRTDFNDTDWMDDHHLEELAAAGWEISSHTTRHTALSAFELVEDAVEGDTRIYPEQRNHGFHHGHEIEVTDGEESVRRTIVDSDHDDVGVYLEFDDPLETSFRAGEAVERYPADVMHEFLGESKRELERMGFTVDTLLAPYDAVDEWTVEIAREYYDGIANARPGSMFNEPEGFDPLETRRDYFVEFTTPADVEADLDRVAEEEAIGVLGAHTFKAEVTADRIRETLEWVEKRDLEVLTFRDAIRAVDGDRR</sequence>
<keyword evidence="6" id="KW-1185">Reference proteome</keyword>
<feature type="compositionally biased region" description="Acidic residues" evidence="3">
    <location>
        <begin position="74"/>
        <end position="89"/>
    </location>
</feature>
<dbReference type="Proteomes" id="UP000282323">
    <property type="component" value="Unassembled WGS sequence"/>
</dbReference>
<keyword evidence="2" id="KW-0732">Signal</keyword>
<dbReference type="GO" id="GO:0005975">
    <property type="term" value="P:carbohydrate metabolic process"/>
    <property type="evidence" value="ECO:0007669"/>
    <property type="project" value="InterPro"/>
</dbReference>
<proteinExistence type="predicted"/>
<reference evidence="5 6" key="1">
    <citation type="submission" date="2018-10" db="EMBL/GenBank/DDBJ databases">
        <title>Natrarchaeobius chitinivorans gen. nov., sp. nov., and Natrarchaeobius haloalkaliphilus sp. nov., alkaliphilic, chitin-utilizing haloarchaea from hypersaline alkaline lakes.</title>
        <authorList>
            <person name="Sorokin D.Y."/>
            <person name="Elcheninov A.G."/>
            <person name="Kostrikina N.A."/>
            <person name="Bale N.J."/>
            <person name="Sinninghe Damste J.S."/>
            <person name="Khijniak T.V."/>
            <person name="Kublanov I.V."/>
            <person name="Toshchakov S.V."/>
        </authorList>
    </citation>
    <scope>NUCLEOTIDE SEQUENCE [LARGE SCALE GENOMIC DNA]</scope>
    <source>
        <strain evidence="5 6">AArcht4T</strain>
    </source>
</reference>
<dbReference type="InterPro" id="IPR002509">
    <property type="entry name" value="NODB_dom"/>
</dbReference>
<feature type="domain" description="NodB homology" evidence="4">
    <location>
        <begin position="93"/>
        <end position="168"/>
    </location>
</feature>
<dbReference type="GO" id="GO:0005576">
    <property type="term" value="C:extracellular region"/>
    <property type="evidence" value="ECO:0007669"/>
    <property type="project" value="UniProtKB-SubCell"/>
</dbReference>
<dbReference type="Gene3D" id="3.20.20.370">
    <property type="entry name" value="Glycoside hydrolase/deacetylase"/>
    <property type="match status" value="1"/>
</dbReference>
<dbReference type="SUPFAM" id="SSF88713">
    <property type="entry name" value="Glycoside hydrolase/deacetylase"/>
    <property type="match status" value="1"/>
</dbReference>
<accession>A0A3N6LX98</accession>
<dbReference type="InterPro" id="IPR006311">
    <property type="entry name" value="TAT_signal"/>
</dbReference>
<gene>
    <name evidence="5" type="ORF">EA473_07860</name>
</gene>
<feature type="compositionally biased region" description="Basic and acidic residues" evidence="3">
    <location>
        <begin position="60"/>
        <end position="73"/>
    </location>
</feature>
<dbReference type="InterPro" id="IPR051398">
    <property type="entry name" value="Polysacch_Deacetylase"/>
</dbReference>
<dbReference type="AlphaFoldDB" id="A0A3N6LX98"/>
<evidence type="ECO:0000259" key="4">
    <source>
        <dbReference type="Pfam" id="PF01522"/>
    </source>
</evidence>
<feature type="region of interest" description="Disordered" evidence="3">
    <location>
        <begin position="1"/>
        <end position="94"/>
    </location>
</feature>
<evidence type="ECO:0000256" key="3">
    <source>
        <dbReference type="SAM" id="MobiDB-lite"/>
    </source>
</evidence>
<dbReference type="PANTHER" id="PTHR34216">
    <property type="match status" value="1"/>
</dbReference>
<dbReference type="PANTHER" id="PTHR34216:SF3">
    <property type="entry name" value="POLY-BETA-1,6-N-ACETYL-D-GLUCOSAMINE N-DEACETYLASE"/>
    <property type="match status" value="1"/>
</dbReference>
<dbReference type="EMBL" id="REGA01000005">
    <property type="protein sequence ID" value="RQG95373.1"/>
    <property type="molecule type" value="Genomic_DNA"/>
</dbReference>
<dbReference type="GO" id="GO:0016810">
    <property type="term" value="F:hydrolase activity, acting on carbon-nitrogen (but not peptide) bonds"/>
    <property type="evidence" value="ECO:0007669"/>
    <property type="project" value="InterPro"/>
</dbReference>
<dbReference type="Pfam" id="PF01522">
    <property type="entry name" value="Polysacc_deac_1"/>
    <property type="match status" value="1"/>
</dbReference>
<dbReference type="OrthoDB" id="186535at2157"/>
<evidence type="ECO:0000313" key="5">
    <source>
        <dbReference type="EMBL" id="RQG95373.1"/>
    </source>
</evidence>
<organism evidence="5 6">
    <name type="scientific">Natrarchaeobius chitinivorans</name>
    <dbReference type="NCBI Taxonomy" id="1679083"/>
    <lineage>
        <taxon>Archaea</taxon>
        <taxon>Methanobacteriati</taxon>
        <taxon>Methanobacteriota</taxon>
        <taxon>Stenosarchaea group</taxon>
        <taxon>Halobacteria</taxon>
        <taxon>Halobacteriales</taxon>
        <taxon>Natrialbaceae</taxon>
        <taxon>Natrarchaeobius</taxon>
    </lineage>
</organism>
<comment type="caution">
    <text evidence="5">The sequence shown here is derived from an EMBL/GenBank/DDBJ whole genome shotgun (WGS) entry which is preliminary data.</text>
</comment>
<dbReference type="InterPro" id="IPR011330">
    <property type="entry name" value="Glyco_hydro/deAcase_b/a-brl"/>
</dbReference>
<dbReference type="RefSeq" id="WP_124195084.1">
    <property type="nucleotide sequence ID" value="NZ_REGA01000005.1"/>
</dbReference>
<dbReference type="PROSITE" id="PS51318">
    <property type="entry name" value="TAT"/>
    <property type="match status" value="1"/>
</dbReference>
<dbReference type="CDD" id="cd10970">
    <property type="entry name" value="CE4_DAC_u1_6s"/>
    <property type="match status" value="1"/>
</dbReference>
<evidence type="ECO:0000313" key="6">
    <source>
        <dbReference type="Proteomes" id="UP000282323"/>
    </source>
</evidence>
<evidence type="ECO:0000256" key="2">
    <source>
        <dbReference type="ARBA" id="ARBA00022729"/>
    </source>
</evidence>
<dbReference type="PROSITE" id="PS51257">
    <property type="entry name" value="PROKAR_LIPOPROTEIN"/>
    <property type="match status" value="1"/>
</dbReference>
<evidence type="ECO:0000256" key="1">
    <source>
        <dbReference type="ARBA" id="ARBA00004613"/>
    </source>
</evidence>